<proteinExistence type="predicted"/>
<dbReference type="Proteomes" id="UP000674416">
    <property type="component" value="Unassembled WGS sequence"/>
</dbReference>
<dbReference type="Pfam" id="PF09501">
    <property type="entry name" value="Bac_small_YrzI"/>
    <property type="match status" value="1"/>
</dbReference>
<protein>
    <submittedName>
        <fullName evidence="1">Uncharacterized protein (TIGR02413 family)</fullName>
    </submittedName>
</protein>
<sequence>MTINLFFLTLTIHRRFKSAEEYERELEVQRIYEEMKDKQIRNMNYYNIR</sequence>
<dbReference type="InterPro" id="IPR012655">
    <property type="entry name" value="YrzI"/>
</dbReference>
<organism evidence="1 2">
    <name type="scientific">Bacillus capparidis</name>
    <dbReference type="NCBI Taxonomy" id="1840411"/>
    <lineage>
        <taxon>Bacteria</taxon>
        <taxon>Bacillati</taxon>
        <taxon>Bacillota</taxon>
        <taxon>Bacilli</taxon>
        <taxon>Bacillales</taxon>
        <taxon>Bacillaceae</taxon>
        <taxon>Bacillus</taxon>
    </lineage>
</organism>
<comment type="caution">
    <text evidence="1">The sequence shown here is derived from an EMBL/GenBank/DDBJ whole genome shotgun (WGS) entry which is preliminary data.</text>
</comment>
<dbReference type="NCBIfam" id="TIGR02413">
    <property type="entry name" value="Bac_small_yrzI"/>
    <property type="match status" value="1"/>
</dbReference>
<accession>A0ABS4CTI3</accession>
<name>A0ABS4CTI3_9BACI</name>
<keyword evidence="2" id="KW-1185">Reference proteome</keyword>
<evidence type="ECO:0000313" key="1">
    <source>
        <dbReference type="EMBL" id="MBP1080883.1"/>
    </source>
</evidence>
<evidence type="ECO:0000313" key="2">
    <source>
        <dbReference type="Proteomes" id="UP000674416"/>
    </source>
</evidence>
<dbReference type="RefSeq" id="WP_082363911.1">
    <property type="nucleotide sequence ID" value="NZ_JAFDST010000001.1"/>
</dbReference>
<gene>
    <name evidence="1" type="ORF">JOC74_001371</name>
</gene>
<dbReference type="EMBL" id="JAFDST010000001">
    <property type="protein sequence ID" value="MBP1080883.1"/>
    <property type="molecule type" value="Genomic_DNA"/>
</dbReference>
<reference evidence="1 2" key="1">
    <citation type="submission" date="2021-01" db="EMBL/GenBank/DDBJ databases">
        <title>Genomic Encyclopedia of Type Strains, Phase IV (KMG-IV): sequencing the most valuable type-strain genomes for metagenomic binning, comparative biology and taxonomic classification.</title>
        <authorList>
            <person name="Goeker M."/>
        </authorList>
    </citation>
    <scope>NUCLEOTIDE SEQUENCE [LARGE SCALE GENOMIC DNA]</scope>
    <source>
        <strain evidence="1 2">DSM 103394</strain>
    </source>
</reference>